<evidence type="ECO:0000313" key="5">
    <source>
        <dbReference type="Proteomes" id="UP000007800"/>
    </source>
</evidence>
<dbReference type="RefSeq" id="XP_002767798.1">
    <property type="nucleotide sequence ID" value="XM_002767752.1"/>
</dbReference>
<evidence type="ECO:0000313" key="4">
    <source>
        <dbReference type="EMBL" id="EER00516.1"/>
    </source>
</evidence>
<dbReference type="OrthoDB" id="47007at2759"/>
<keyword evidence="3" id="KW-1133">Transmembrane helix</keyword>
<keyword evidence="5" id="KW-1185">Reference proteome</keyword>
<dbReference type="PANTHER" id="PTHR44196:SF1">
    <property type="entry name" value="DEHYDROGENASE_REDUCTASE SDR FAMILY MEMBER 7B"/>
    <property type="match status" value="1"/>
</dbReference>
<gene>
    <name evidence="4" type="ORF">Pmar_PMAR026842</name>
</gene>
<proteinExistence type="inferred from homology"/>
<dbReference type="AlphaFoldDB" id="C5LRY0"/>
<reference evidence="4 5" key="1">
    <citation type="submission" date="2008-07" db="EMBL/GenBank/DDBJ databases">
        <authorList>
            <person name="El-Sayed N."/>
            <person name="Caler E."/>
            <person name="Inman J."/>
            <person name="Amedeo P."/>
            <person name="Hass B."/>
            <person name="Wortman J."/>
        </authorList>
    </citation>
    <scope>NUCLEOTIDE SEQUENCE [LARGE SCALE GENOMIC DNA]</scope>
    <source>
        <strain evidence="5">ATCC 50983 / TXsc</strain>
    </source>
</reference>
<dbReference type="Gene3D" id="3.40.50.720">
    <property type="entry name" value="NAD(P)-binding Rossmann-like Domain"/>
    <property type="match status" value="1"/>
</dbReference>
<evidence type="ECO:0000256" key="2">
    <source>
        <dbReference type="ARBA" id="ARBA00023002"/>
    </source>
</evidence>
<dbReference type="InterPro" id="IPR036291">
    <property type="entry name" value="NAD(P)-bd_dom_sf"/>
</dbReference>
<dbReference type="Proteomes" id="UP000007800">
    <property type="component" value="Unassembled WGS sequence"/>
</dbReference>
<dbReference type="InterPro" id="IPR002347">
    <property type="entry name" value="SDR_fam"/>
</dbReference>
<sequence length="172" mass="18619">MSLPTYLDIDPKLVDVVKFEGINFIFTWIGALVRLVHGLMLQDDPIVISQILDAIMLGLLPLGYTISRVWARMRQQAEPPKVVLITGAGGEGLGAMLALQYAGPSTRKLILTDVHRESLEAVAEACRAKGTPEVVLVEADVCDESAMRELARDHSDVDLVIANAGELTIITG</sequence>
<feature type="transmembrane region" description="Helical" evidence="3">
    <location>
        <begin position="46"/>
        <end position="66"/>
    </location>
</feature>
<feature type="transmembrane region" description="Helical" evidence="3">
    <location>
        <begin position="21"/>
        <end position="40"/>
    </location>
</feature>
<keyword evidence="3" id="KW-0812">Transmembrane</keyword>
<dbReference type="GO" id="GO:0016491">
    <property type="term" value="F:oxidoreductase activity"/>
    <property type="evidence" value="ECO:0007669"/>
    <property type="project" value="UniProtKB-KW"/>
</dbReference>
<dbReference type="GO" id="GO:0016020">
    <property type="term" value="C:membrane"/>
    <property type="evidence" value="ECO:0007669"/>
    <property type="project" value="TreeGrafter"/>
</dbReference>
<organism evidence="5">
    <name type="scientific">Perkinsus marinus (strain ATCC 50983 / TXsc)</name>
    <dbReference type="NCBI Taxonomy" id="423536"/>
    <lineage>
        <taxon>Eukaryota</taxon>
        <taxon>Sar</taxon>
        <taxon>Alveolata</taxon>
        <taxon>Perkinsozoa</taxon>
        <taxon>Perkinsea</taxon>
        <taxon>Perkinsida</taxon>
        <taxon>Perkinsidae</taxon>
        <taxon>Perkinsus</taxon>
    </lineage>
</organism>
<protein>
    <submittedName>
        <fullName evidence="4">Uncharacterized protein</fullName>
    </submittedName>
</protein>
<dbReference type="InParanoid" id="C5LRY0"/>
<accession>C5LRY0</accession>
<keyword evidence="2" id="KW-0560">Oxidoreductase</keyword>
<dbReference type="Pfam" id="PF00106">
    <property type="entry name" value="adh_short"/>
    <property type="match status" value="1"/>
</dbReference>
<evidence type="ECO:0000256" key="3">
    <source>
        <dbReference type="SAM" id="Phobius"/>
    </source>
</evidence>
<dbReference type="SUPFAM" id="SSF51735">
    <property type="entry name" value="NAD(P)-binding Rossmann-fold domains"/>
    <property type="match status" value="1"/>
</dbReference>
<comment type="similarity">
    <text evidence="1">Belongs to the short-chain dehydrogenases/reductases (SDR) family.</text>
</comment>
<dbReference type="EMBL" id="GG684995">
    <property type="protein sequence ID" value="EER00516.1"/>
    <property type="molecule type" value="Genomic_DNA"/>
</dbReference>
<dbReference type="PANTHER" id="PTHR44196">
    <property type="entry name" value="DEHYDROGENASE/REDUCTASE SDR FAMILY MEMBER 7B"/>
    <property type="match status" value="1"/>
</dbReference>
<name>C5LRY0_PERM5</name>
<dbReference type="GeneID" id="9043590"/>
<keyword evidence="3" id="KW-0472">Membrane</keyword>
<evidence type="ECO:0000256" key="1">
    <source>
        <dbReference type="ARBA" id="ARBA00006484"/>
    </source>
</evidence>